<dbReference type="SUPFAM" id="SSF54236">
    <property type="entry name" value="Ubiquitin-like"/>
    <property type="match status" value="1"/>
</dbReference>
<evidence type="ECO:0000313" key="3">
    <source>
        <dbReference type="Proteomes" id="UP000001357"/>
    </source>
</evidence>
<accession>A9VB86</accession>
<dbReference type="InterPro" id="IPR000626">
    <property type="entry name" value="Ubiquitin-like_dom"/>
</dbReference>
<protein>
    <recommendedName>
        <fullName evidence="1">Ubiquitin-like domain-containing protein</fullName>
    </recommendedName>
</protein>
<dbReference type="InterPro" id="IPR045172">
    <property type="entry name" value="TBCB_Ubl"/>
</dbReference>
<dbReference type="GO" id="GO:0043014">
    <property type="term" value="F:alpha-tubulin binding"/>
    <property type="evidence" value="ECO:0007669"/>
    <property type="project" value="InterPro"/>
</dbReference>
<dbReference type="InterPro" id="IPR029071">
    <property type="entry name" value="Ubiquitin-like_domsf"/>
</dbReference>
<dbReference type="Pfam" id="PF14560">
    <property type="entry name" value="Ubiquitin_2"/>
    <property type="match status" value="1"/>
</dbReference>
<dbReference type="Proteomes" id="UP000001357">
    <property type="component" value="Unassembled WGS sequence"/>
</dbReference>
<gene>
    <name evidence="2" type="ORF">MONBRDRAFT_12106</name>
</gene>
<feature type="domain" description="Ubiquitin-like" evidence="1">
    <location>
        <begin position="3"/>
        <end position="85"/>
    </location>
</feature>
<keyword evidence="3" id="KW-1185">Reference proteome</keyword>
<name>A9VB86_MONBE</name>
<dbReference type="STRING" id="81824.A9VB86"/>
<dbReference type="CDD" id="cd01789">
    <property type="entry name" value="Ubl_TBCB"/>
    <property type="match status" value="1"/>
</dbReference>
<dbReference type="KEGG" id="mbr:MONBRDRAFT_12106"/>
<dbReference type="InterPro" id="IPR036859">
    <property type="entry name" value="CAP-Gly_dom_sf"/>
</dbReference>
<dbReference type="GO" id="GO:0007023">
    <property type="term" value="P:post-chaperonin tubulin folding pathway"/>
    <property type="evidence" value="ECO:0007669"/>
    <property type="project" value="InterPro"/>
</dbReference>
<reference evidence="2 3" key="1">
    <citation type="journal article" date="2008" name="Nature">
        <title>The genome of the choanoflagellate Monosiga brevicollis and the origin of metazoans.</title>
        <authorList>
            <consortium name="JGI Sequencing"/>
            <person name="King N."/>
            <person name="Westbrook M.J."/>
            <person name="Young S.L."/>
            <person name="Kuo A."/>
            <person name="Abedin M."/>
            <person name="Chapman J."/>
            <person name="Fairclough S."/>
            <person name="Hellsten U."/>
            <person name="Isogai Y."/>
            <person name="Letunic I."/>
            <person name="Marr M."/>
            <person name="Pincus D."/>
            <person name="Putnam N."/>
            <person name="Rokas A."/>
            <person name="Wright K.J."/>
            <person name="Zuzow R."/>
            <person name="Dirks W."/>
            <person name="Good M."/>
            <person name="Goodstein D."/>
            <person name="Lemons D."/>
            <person name="Li W."/>
            <person name="Lyons J.B."/>
            <person name="Morris A."/>
            <person name="Nichols S."/>
            <person name="Richter D.J."/>
            <person name="Salamov A."/>
            <person name="Bork P."/>
            <person name="Lim W.A."/>
            <person name="Manning G."/>
            <person name="Miller W.T."/>
            <person name="McGinnis W."/>
            <person name="Shapiro H."/>
            <person name="Tjian R."/>
            <person name="Grigoriev I.V."/>
            <person name="Rokhsar D."/>
        </authorList>
    </citation>
    <scope>NUCLEOTIDE SEQUENCE [LARGE SCALE GENOMIC DNA]</scope>
    <source>
        <strain evidence="3">MX1 / ATCC 50154</strain>
    </source>
</reference>
<dbReference type="eggNOG" id="KOG3206">
    <property type="taxonomic scope" value="Eukaryota"/>
</dbReference>
<dbReference type="RefSeq" id="XP_001749969.1">
    <property type="nucleotide sequence ID" value="XM_001749917.1"/>
</dbReference>
<dbReference type="GeneID" id="5895252"/>
<dbReference type="AlphaFoldDB" id="A9VB86"/>
<dbReference type="Gene3D" id="3.10.20.90">
    <property type="entry name" value="Phosphatidylinositol 3-kinase Catalytic Subunit, Chain A, domain 1"/>
    <property type="match status" value="1"/>
</dbReference>
<evidence type="ECO:0000313" key="2">
    <source>
        <dbReference type="EMBL" id="EDQ85144.1"/>
    </source>
</evidence>
<dbReference type="InParanoid" id="A9VB86"/>
<sequence length="210" mass="23113">MSIVTLNVSCSSANVRSERRFDKGLTISNVKSKLELIVGVPTASMQLHLLDQQGQKICIMSDDNAMLGAYPVEDYLELHVKNVDSTAAVGEFDDLSKVEKYELTDAEYASKRDTVLDFKRRNQLGRFNPEAARAVGAAPHDATQLPYTPNNFQLPIACSYNAAPQAEVKQQEEDANAAAMDVGSRCQVTLKSAGKQRGTVRYVDDAFTYK</sequence>
<dbReference type="SUPFAM" id="SSF74924">
    <property type="entry name" value="Cap-Gly domain"/>
    <property type="match status" value="1"/>
</dbReference>
<dbReference type="EMBL" id="CH991576">
    <property type="protein sequence ID" value="EDQ85144.1"/>
    <property type="molecule type" value="Genomic_DNA"/>
</dbReference>
<organism evidence="2 3">
    <name type="scientific">Monosiga brevicollis</name>
    <name type="common">Choanoflagellate</name>
    <dbReference type="NCBI Taxonomy" id="81824"/>
    <lineage>
        <taxon>Eukaryota</taxon>
        <taxon>Choanoflagellata</taxon>
        <taxon>Craspedida</taxon>
        <taxon>Salpingoecidae</taxon>
        <taxon>Monosiga</taxon>
    </lineage>
</organism>
<evidence type="ECO:0000259" key="1">
    <source>
        <dbReference type="Pfam" id="PF14560"/>
    </source>
</evidence>
<dbReference type="FunCoup" id="A9VB86">
    <property type="interactions" value="1374"/>
</dbReference>
<dbReference type="GO" id="GO:0007021">
    <property type="term" value="P:tubulin complex assembly"/>
    <property type="evidence" value="ECO:0007669"/>
    <property type="project" value="InterPro"/>
</dbReference>
<proteinExistence type="predicted"/>